<dbReference type="AlphaFoldDB" id="A0A415N826"/>
<proteinExistence type="predicted"/>
<accession>A0A415N826</accession>
<evidence type="ECO:0000313" key="2">
    <source>
        <dbReference type="EMBL" id="RHL92124.1"/>
    </source>
</evidence>
<gene>
    <name evidence="1" type="ORF">DWX27_14105</name>
    <name evidence="2" type="ORF">DWZ95_12525</name>
</gene>
<sequence>MSLLLNKFLWDFGPSRADANGLFLFTGSVKIKVNKPEVMNTEIVVEIVVAFEVNTYFCKHMIERLIQ</sequence>
<reference evidence="3 4" key="1">
    <citation type="submission" date="2018-08" db="EMBL/GenBank/DDBJ databases">
        <title>A genome reference for cultivated species of the human gut microbiota.</title>
        <authorList>
            <person name="Zou Y."/>
            <person name="Xue W."/>
            <person name="Luo G."/>
        </authorList>
    </citation>
    <scope>NUCLEOTIDE SEQUENCE [LARGE SCALE GENOMIC DNA]</scope>
    <source>
        <strain evidence="1 3">AF19-10AC</strain>
        <strain evidence="2 4">AF36-16BH</strain>
    </source>
</reference>
<evidence type="ECO:0000313" key="4">
    <source>
        <dbReference type="Proteomes" id="UP000285013"/>
    </source>
</evidence>
<evidence type="ECO:0000313" key="1">
    <source>
        <dbReference type="EMBL" id="RGT50303.1"/>
    </source>
</evidence>
<dbReference type="Proteomes" id="UP000284772">
    <property type="component" value="Unassembled WGS sequence"/>
</dbReference>
<dbReference type="RefSeq" id="WP_115501536.1">
    <property type="nucleotide sequence ID" value="NZ_JAKNGD010000039.1"/>
</dbReference>
<organism evidence="2 4">
    <name type="scientific">Bacteroides intestinalis</name>
    <dbReference type="NCBI Taxonomy" id="329854"/>
    <lineage>
        <taxon>Bacteria</taxon>
        <taxon>Pseudomonadati</taxon>
        <taxon>Bacteroidota</taxon>
        <taxon>Bacteroidia</taxon>
        <taxon>Bacteroidales</taxon>
        <taxon>Bacteroidaceae</taxon>
        <taxon>Bacteroides</taxon>
    </lineage>
</organism>
<evidence type="ECO:0000313" key="3">
    <source>
        <dbReference type="Proteomes" id="UP000284772"/>
    </source>
</evidence>
<protein>
    <submittedName>
        <fullName evidence="2">Uncharacterized protein</fullName>
    </submittedName>
</protein>
<dbReference type="EMBL" id="QRPE01000014">
    <property type="protein sequence ID" value="RHL92124.1"/>
    <property type="molecule type" value="Genomic_DNA"/>
</dbReference>
<dbReference type="EMBL" id="QRWT01000015">
    <property type="protein sequence ID" value="RGT50303.1"/>
    <property type="molecule type" value="Genomic_DNA"/>
</dbReference>
<name>A0A415N826_9BACE</name>
<dbReference type="Proteomes" id="UP000285013">
    <property type="component" value="Unassembled WGS sequence"/>
</dbReference>
<comment type="caution">
    <text evidence="2">The sequence shown here is derived from an EMBL/GenBank/DDBJ whole genome shotgun (WGS) entry which is preliminary data.</text>
</comment>